<dbReference type="OrthoDB" id="6022667at2759"/>
<feature type="transmembrane region" description="Helical" evidence="8">
    <location>
        <begin position="115"/>
        <end position="139"/>
    </location>
</feature>
<keyword evidence="7" id="KW-0297">G-protein coupled receptor</keyword>
<dbReference type="AlphaFoldDB" id="A0A9X6RKF6"/>
<evidence type="ECO:0000313" key="11">
    <source>
        <dbReference type="Proteomes" id="UP000192578"/>
    </source>
</evidence>
<evidence type="ECO:0000256" key="5">
    <source>
        <dbReference type="ARBA" id="ARBA00023136"/>
    </source>
</evidence>
<evidence type="ECO:0000256" key="2">
    <source>
        <dbReference type="ARBA" id="ARBA00022475"/>
    </source>
</evidence>
<feature type="transmembrane region" description="Helical" evidence="8">
    <location>
        <begin position="200"/>
        <end position="225"/>
    </location>
</feature>
<sequence>MDYKQQRNGTYGDYTTELLRQLDIDVPGYSSHRHIYLVGLFTLGSFAVPLNLAAGALLIQRHFWRSNVYILLFQLAIADLLVATFCVVGDAIWNWTIQWHGGDTVCRFYKFMQMFSLYASTFILTGISIDRCVAVLFPLRWSGSRGKITRVRILSATAWILAAVCASPQAVIFHTETAPFSANFKQCVTHGAYTAQWQEVAYSVFTVSLMFFVPMFIMIFCYVAIFTRITKEARLASEPANAVSRQECARKRLYSRARRTTLLMTLIFVICFIVCWAPYYVGTFCFLLQMHIQNEALGLIFCFGMCSSVINPIIYGSFNFCGRQPSPAAPRAKFKHRLVLRRHHHPLIATQESYVRNICDPYQYMHANDRHPRLMIKFKSCPNFAVRDY</sequence>
<feature type="transmembrane region" description="Helical" evidence="8">
    <location>
        <begin position="35"/>
        <end position="59"/>
    </location>
</feature>
<dbReference type="EMBL" id="MTYJ01000206">
    <property type="protein sequence ID" value="OWA50872.1"/>
    <property type="molecule type" value="Genomic_DNA"/>
</dbReference>
<reference evidence="11" key="1">
    <citation type="submission" date="2017-01" db="EMBL/GenBank/DDBJ databases">
        <title>Comparative genomics of anhydrobiosis in the tardigrade Hypsibius dujardini.</title>
        <authorList>
            <person name="Yoshida Y."/>
            <person name="Koutsovoulos G."/>
            <person name="Laetsch D."/>
            <person name="Stevens L."/>
            <person name="Kumar S."/>
            <person name="Horikawa D."/>
            <person name="Ishino K."/>
            <person name="Komine S."/>
            <person name="Tomita M."/>
            <person name="Blaxter M."/>
            <person name="Arakawa K."/>
        </authorList>
    </citation>
    <scope>NUCLEOTIDE SEQUENCE [LARGE SCALE GENOMIC DNA]</scope>
    <source>
        <strain evidence="11">Z151</strain>
    </source>
</reference>
<dbReference type="SUPFAM" id="SSF81321">
    <property type="entry name" value="Family A G protein-coupled receptor-like"/>
    <property type="match status" value="1"/>
</dbReference>
<keyword evidence="5 8" id="KW-0472">Membrane</keyword>
<evidence type="ECO:0000256" key="3">
    <source>
        <dbReference type="ARBA" id="ARBA00022692"/>
    </source>
</evidence>
<dbReference type="PRINTS" id="PR00237">
    <property type="entry name" value="GPCRRHODOPSN"/>
</dbReference>
<gene>
    <name evidence="10" type="ORF">BV898_15375</name>
</gene>
<comment type="caution">
    <text evidence="10">The sequence shown here is derived from an EMBL/GenBank/DDBJ whole genome shotgun (WGS) entry which is preliminary data.</text>
</comment>
<keyword evidence="7" id="KW-0807">Transducer</keyword>
<dbReference type="InterPro" id="IPR000276">
    <property type="entry name" value="GPCR_Rhodpsn"/>
</dbReference>
<accession>A0A9X6RKF6</accession>
<evidence type="ECO:0000256" key="8">
    <source>
        <dbReference type="SAM" id="Phobius"/>
    </source>
</evidence>
<proteinExistence type="inferred from homology"/>
<dbReference type="PROSITE" id="PS00237">
    <property type="entry name" value="G_PROTEIN_RECEP_F1_1"/>
    <property type="match status" value="1"/>
</dbReference>
<feature type="domain" description="G-protein coupled receptors family 1 profile" evidence="9">
    <location>
        <begin position="50"/>
        <end position="315"/>
    </location>
</feature>
<evidence type="ECO:0000256" key="1">
    <source>
        <dbReference type="ARBA" id="ARBA00004651"/>
    </source>
</evidence>
<keyword evidence="6 7" id="KW-0675">Receptor</keyword>
<feature type="transmembrane region" description="Helical" evidence="8">
    <location>
        <begin position="151"/>
        <end position="173"/>
    </location>
</feature>
<comment type="subcellular location">
    <subcellularLocation>
        <location evidence="1">Cell membrane</location>
        <topology evidence="1">Multi-pass membrane protein</topology>
    </subcellularLocation>
</comment>
<evidence type="ECO:0000256" key="6">
    <source>
        <dbReference type="ARBA" id="ARBA00023170"/>
    </source>
</evidence>
<evidence type="ECO:0000256" key="4">
    <source>
        <dbReference type="ARBA" id="ARBA00022989"/>
    </source>
</evidence>
<dbReference type="GO" id="GO:0042277">
    <property type="term" value="F:peptide binding"/>
    <property type="evidence" value="ECO:0007669"/>
    <property type="project" value="TreeGrafter"/>
</dbReference>
<dbReference type="Pfam" id="PF00001">
    <property type="entry name" value="7tm_1"/>
    <property type="match status" value="1"/>
</dbReference>
<keyword evidence="11" id="KW-1185">Reference proteome</keyword>
<feature type="transmembrane region" description="Helical" evidence="8">
    <location>
        <begin position="71"/>
        <end position="95"/>
    </location>
</feature>
<keyword evidence="4 8" id="KW-1133">Transmembrane helix</keyword>
<evidence type="ECO:0000313" key="10">
    <source>
        <dbReference type="EMBL" id="OWA50872.1"/>
    </source>
</evidence>
<comment type="similarity">
    <text evidence="7">Belongs to the G-protein coupled receptor 1 family.</text>
</comment>
<evidence type="ECO:0000256" key="7">
    <source>
        <dbReference type="RuleBase" id="RU000688"/>
    </source>
</evidence>
<dbReference type="PANTHER" id="PTHR24241">
    <property type="entry name" value="NEUROPEPTIDE RECEPTOR-RELATED G-PROTEIN COUPLED RECEPTOR"/>
    <property type="match status" value="1"/>
</dbReference>
<dbReference type="Proteomes" id="UP000192578">
    <property type="component" value="Unassembled WGS sequence"/>
</dbReference>
<keyword evidence="2" id="KW-1003">Cell membrane</keyword>
<feature type="transmembrane region" description="Helical" evidence="8">
    <location>
        <begin position="296"/>
        <end position="315"/>
    </location>
</feature>
<dbReference type="GO" id="GO:0005886">
    <property type="term" value="C:plasma membrane"/>
    <property type="evidence" value="ECO:0007669"/>
    <property type="project" value="UniProtKB-SubCell"/>
</dbReference>
<dbReference type="GO" id="GO:0032870">
    <property type="term" value="P:cellular response to hormone stimulus"/>
    <property type="evidence" value="ECO:0007669"/>
    <property type="project" value="TreeGrafter"/>
</dbReference>
<name>A0A9X6RKF6_HYPEX</name>
<organism evidence="10 11">
    <name type="scientific">Hypsibius exemplaris</name>
    <name type="common">Freshwater tardigrade</name>
    <dbReference type="NCBI Taxonomy" id="2072580"/>
    <lineage>
        <taxon>Eukaryota</taxon>
        <taxon>Metazoa</taxon>
        <taxon>Ecdysozoa</taxon>
        <taxon>Tardigrada</taxon>
        <taxon>Eutardigrada</taxon>
        <taxon>Parachela</taxon>
        <taxon>Hypsibioidea</taxon>
        <taxon>Hypsibiidae</taxon>
        <taxon>Hypsibius</taxon>
    </lineage>
</organism>
<dbReference type="InterPro" id="IPR017452">
    <property type="entry name" value="GPCR_Rhodpsn_7TM"/>
</dbReference>
<feature type="transmembrane region" description="Helical" evidence="8">
    <location>
        <begin position="260"/>
        <end position="281"/>
    </location>
</feature>
<dbReference type="Gene3D" id="1.20.1070.10">
    <property type="entry name" value="Rhodopsin 7-helix transmembrane proteins"/>
    <property type="match status" value="1"/>
</dbReference>
<dbReference type="PANTHER" id="PTHR24241:SF59">
    <property type="entry name" value="ADIPOKINETIC HORMONE RECEPTOR, ISOFORM C"/>
    <property type="match status" value="1"/>
</dbReference>
<keyword evidence="3 7" id="KW-0812">Transmembrane</keyword>
<dbReference type="GO" id="GO:0004930">
    <property type="term" value="F:G protein-coupled receptor activity"/>
    <property type="evidence" value="ECO:0007669"/>
    <property type="project" value="UniProtKB-KW"/>
</dbReference>
<protein>
    <submittedName>
        <fullName evidence="10">Gonadotropin-releasing hormone receptor</fullName>
    </submittedName>
</protein>
<evidence type="ECO:0000259" key="9">
    <source>
        <dbReference type="PROSITE" id="PS50262"/>
    </source>
</evidence>
<dbReference type="PROSITE" id="PS50262">
    <property type="entry name" value="G_PROTEIN_RECEP_F1_2"/>
    <property type="match status" value="1"/>
</dbReference>